<name>A0A3Q3LQG0_9TELE</name>
<keyword evidence="6" id="KW-1185">Reference proteome</keyword>
<dbReference type="InterPro" id="IPR006207">
    <property type="entry name" value="Cys_knot_C"/>
</dbReference>
<dbReference type="SMART" id="SM00041">
    <property type="entry name" value="CT"/>
    <property type="match status" value="1"/>
</dbReference>
<evidence type="ECO:0000256" key="3">
    <source>
        <dbReference type="SAM" id="SignalP"/>
    </source>
</evidence>
<dbReference type="STRING" id="205130.ENSMAMP00000015462"/>
<protein>
    <recommendedName>
        <fullName evidence="4">CTCK domain-containing protein</fullName>
    </recommendedName>
</protein>
<dbReference type="InterPro" id="IPR029034">
    <property type="entry name" value="Cystine-knot_cytokine"/>
</dbReference>
<keyword evidence="3" id="KW-0732">Signal</keyword>
<evidence type="ECO:0000256" key="2">
    <source>
        <dbReference type="PROSITE-ProRule" id="PRU00039"/>
    </source>
</evidence>
<evidence type="ECO:0000259" key="4">
    <source>
        <dbReference type="PROSITE" id="PS01225"/>
    </source>
</evidence>
<dbReference type="GeneTree" id="ENSGT00940000177138"/>
<dbReference type="InParanoid" id="A0A3Q3LQG0"/>
<keyword evidence="1" id="KW-1015">Disulfide bond</keyword>
<reference evidence="5" key="1">
    <citation type="submission" date="2025-08" db="UniProtKB">
        <authorList>
            <consortium name="Ensembl"/>
        </authorList>
    </citation>
    <scope>IDENTIFICATION</scope>
</reference>
<proteinExistence type="predicted"/>
<dbReference type="Proteomes" id="UP000261640">
    <property type="component" value="Unplaced"/>
</dbReference>
<evidence type="ECO:0000313" key="5">
    <source>
        <dbReference type="Ensembl" id="ENSMAMP00000015462.1"/>
    </source>
</evidence>
<organism evidence="5 6">
    <name type="scientific">Mastacembelus armatus</name>
    <name type="common">zig-zag eel</name>
    <dbReference type="NCBI Taxonomy" id="205130"/>
    <lineage>
        <taxon>Eukaryota</taxon>
        <taxon>Metazoa</taxon>
        <taxon>Chordata</taxon>
        <taxon>Craniata</taxon>
        <taxon>Vertebrata</taxon>
        <taxon>Euteleostomi</taxon>
        <taxon>Actinopterygii</taxon>
        <taxon>Neopterygii</taxon>
        <taxon>Teleostei</taxon>
        <taxon>Neoteleostei</taxon>
        <taxon>Acanthomorphata</taxon>
        <taxon>Anabantaria</taxon>
        <taxon>Synbranchiformes</taxon>
        <taxon>Mastacembelidae</taxon>
        <taxon>Mastacembelus</taxon>
    </lineage>
</organism>
<dbReference type="Gene3D" id="2.10.90.10">
    <property type="entry name" value="Cystine-knot cytokines"/>
    <property type="match status" value="1"/>
</dbReference>
<evidence type="ECO:0000313" key="6">
    <source>
        <dbReference type="Proteomes" id="UP000261640"/>
    </source>
</evidence>
<dbReference type="AlphaFoldDB" id="A0A3Q3LQG0"/>
<dbReference type="Ensembl" id="ENSMAMT00000015891.2">
    <property type="protein sequence ID" value="ENSMAMP00000015462.1"/>
    <property type="gene ID" value="ENSMAMG00000010496.2"/>
</dbReference>
<comment type="caution">
    <text evidence="2">Lacks conserved residue(s) required for the propagation of feature annotation.</text>
</comment>
<feature type="domain" description="CTCK" evidence="4">
    <location>
        <begin position="49"/>
        <end position="110"/>
    </location>
</feature>
<reference evidence="5" key="2">
    <citation type="submission" date="2025-09" db="UniProtKB">
        <authorList>
            <consortium name="Ensembl"/>
        </authorList>
    </citation>
    <scope>IDENTIFICATION</scope>
</reference>
<accession>A0A3Q3LQG0</accession>
<feature type="chain" id="PRO_5018607322" description="CTCK domain-containing protein" evidence="3">
    <location>
        <begin position="18"/>
        <end position="124"/>
    </location>
</feature>
<feature type="signal peptide" evidence="3">
    <location>
        <begin position="1"/>
        <end position="17"/>
    </location>
</feature>
<evidence type="ECO:0000256" key="1">
    <source>
        <dbReference type="ARBA" id="ARBA00023157"/>
    </source>
</evidence>
<dbReference type="PROSITE" id="PS01225">
    <property type="entry name" value="CTCK_2"/>
    <property type="match status" value="1"/>
</dbReference>
<sequence>MFPLITFLLSASGTVKTACNVSTTTVHLESQEFKFSVSFFMFCLSHLCFCLSLCRYSLDANTMMHKCECCQEATTSQKEVMLTCGDGSQLKYSYTDVLTCSCTKAQFTSPGVQNFTERLYFSHS</sequence>